<protein>
    <submittedName>
        <fullName evidence="2">Uncharacterized protein</fullName>
    </submittedName>
</protein>
<organism evidence="2 3">
    <name type="scientific">Gomphosphaeria aponina SAG 52.96 = DSM 107014</name>
    <dbReference type="NCBI Taxonomy" id="1521640"/>
    <lineage>
        <taxon>Bacteria</taxon>
        <taxon>Bacillati</taxon>
        <taxon>Cyanobacteriota</taxon>
        <taxon>Cyanophyceae</taxon>
        <taxon>Oscillatoriophycideae</taxon>
        <taxon>Chroococcales</taxon>
        <taxon>Gomphosphaeriaceae</taxon>
        <taxon>Gomphosphaeria</taxon>
    </lineage>
</organism>
<accession>A0A941JRJ2</accession>
<evidence type="ECO:0000313" key="2">
    <source>
        <dbReference type="EMBL" id="MBR8827006.1"/>
    </source>
</evidence>
<evidence type="ECO:0000313" key="3">
    <source>
        <dbReference type="Proteomes" id="UP000767446"/>
    </source>
</evidence>
<comment type="caution">
    <text evidence="2">The sequence shown here is derived from an EMBL/GenBank/DDBJ whole genome shotgun (WGS) entry which is preliminary data.</text>
</comment>
<name>A0A941JRJ2_9CHRO</name>
<sequence>MNSNNDLFTLIQQGFRITVGATASLVETIQDPAKRSATLSQLQTELQQRTTEWAQKGETTEQEARRMIDELLKQQASSTPEGRTTTSVQNYPTATTKTSTEVELKELTAQVVSLRTELEQLRQSQD</sequence>
<gene>
    <name evidence="2" type="ORF">DSM107014_03710</name>
</gene>
<feature type="region of interest" description="Disordered" evidence="1">
    <location>
        <begin position="74"/>
        <end position="100"/>
    </location>
</feature>
<reference evidence="2" key="1">
    <citation type="submission" date="2021-02" db="EMBL/GenBank/DDBJ databases">
        <title>Metagenome analyses of Stigonema ocellatum DSM 106950, Chlorogloea purpurea SAG 13.99 and Gomphosphaeria aponina DSM 107014.</title>
        <authorList>
            <person name="Marter P."/>
            <person name="Huang S."/>
        </authorList>
    </citation>
    <scope>NUCLEOTIDE SEQUENCE</scope>
    <source>
        <strain evidence="2">JP213</strain>
    </source>
</reference>
<dbReference type="Proteomes" id="UP000767446">
    <property type="component" value="Unassembled WGS sequence"/>
</dbReference>
<dbReference type="AlphaFoldDB" id="A0A941JRJ2"/>
<evidence type="ECO:0000256" key="1">
    <source>
        <dbReference type="SAM" id="MobiDB-lite"/>
    </source>
</evidence>
<feature type="compositionally biased region" description="Polar residues" evidence="1">
    <location>
        <begin position="74"/>
        <end position="99"/>
    </location>
</feature>
<proteinExistence type="predicted"/>
<dbReference type="EMBL" id="JADQBC010000017">
    <property type="protein sequence ID" value="MBR8827006.1"/>
    <property type="molecule type" value="Genomic_DNA"/>
</dbReference>